<evidence type="ECO:0000259" key="2">
    <source>
        <dbReference type="Pfam" id="PF04892"/>
    </source>
</evidence>
<dbReference type="PANTHER" id="PTHR36834:SF1">
    <property type="entry name" value="INTEGRAL MEMBRANE PROTEIN"/>
    <property type="match status" value="1"/>
</dbReference>
<dbReference type="Proteomes" id="UP001600894">
    <property type="component" value="Unassembled WGS sequence"/>
</dbReference>
<keyword evidence="4" id="KW-1185">Reference proteome</keyword>
<dbReference type="PANTHER" id="PTHR36834">
    <property type="entry name" value="MEMBRANE PROTEIN-RELATED"/>
    <property type="match status" value="1"/>
</dbReference>
<comment type="caution">
    <text evidence="3">The sequence shown here is derived from an EMBL/GenBank/DDBJ whole genome shotgun (WGS) entry which is preliminary data.</text>
</comment>
<feature type="domain" description="VanZ-like" evidence="2">
    <location>
        <begin position="17"/>
        <end position="91"/>
    </location>
</feature>
<evidence type="ECO:0000256" key="1">
    <source>
        <dbReference type="SAM" id="Phobius"/>
    </source>
</evidence>
<dbReference type="Pfam" id="PF04892">
    <property type="entry name" value="VanZ"/>
    <property type="match status" value="1"/>
</dbReference>
<gene>
    <name evidence="3" type="ORF">F130042H8_31260</name>
</gene>
<feature type="transmembrane region" description="Helical" evidence="1">
    <location>
        <begin position="74"/>
        <end position="92"/>
    </location>
</feature>
<proteinExistence type="predicted"/>
<accession>A0ABQ0B1C4</accession>
<protein>
    <recommendedName>
        <fullName evidence="2">VanZ-like domain-containing protein</fullName>
    </recommendedName>
</protein>
<keyword evidence="1" id="KW-0472">Membrane</keyword>
<organism evidence="3 4">
    <name type="scientific">Enterocloster alcoholdehydrogenati</name>
    <dbReference type="NCBI Taxonomy" id="2547410"/>
    <lineage>
        <taxon>Bacteria</taxon>
        <taxon>Bacillati</taxon>
        <taxon>Bacillota</taxon>
        <taxon>Clostridia</taxon>
        <taxon>Lachnospirales</taxon>
        <taxon>Lachnospiraceae</taxon>
        <taxon>Enterocloster</taxon>
    </lineage>
</organism>
<evidence type="ECO:0000313" key="4">
    <source>
        <dbReference type="Proteomes" id="UP001600894"/>
    </source>
</evidence>
<evidence type="ECO:0000313" key="3">
    <source>
        <dbReference type="EMBL" id="GAA6270066.1"/>
    </source>
</evidence>
<dbReference type="InterPro" id="IPR006976">
    <property type="entry name" value="VanZ-like"/>
</dbReference>
<dbReference type="InterPro" id="IPR053150">
    <property type="entry name" value="Teicoplanin_resist-assoc"/>
</dbReference>
<keyword evidence="1" id="KW-1133">Transmembrane helix</keyword>
<sequence>MDLGLFDTWGESAVSRAYVIENILMFIPLGILLPLLHGRFRNGWYCASAGLAISGLIEGMQLVTARGFFQIDDIATNVAGTIVGWGTVRILAEIHQHKKYCKNM</sequence>
<name>A0ABQ0B1C4_9FIRM</name>
<dbReference type="EMBL" id="BAABXL010000001">
    <property type="protein sequence ID" value="GAA6270066.1"/>
    <property type="molecule type" value="Genomic_DNA"/>
</dbReference>
<feature type="transmembrane region" description="Helical" evidence="1">
    <location>
        <begin position="43"/>
        <end position="62"/>
    </location>
</feature>
<reference evidence="3 4" key="1">
    <citation type="submission" date="2024-04" db="EMBL/GenBank/DDBJ databases">
        <title>Defined microbial consortia suppress multidrug-resistant proinflammatory Enterobacteriaceae via ecological control.</title>
        <authorList>
            <person name="Furuichi M."/>
            <person name="Kawaguchi T."/>
            <person name="Pust M."/>
            <person name="Yasuma K."/>
            <person name="Plichta D."/>
            <person name="Hasegawa N."/>
            <person name="Ohya T."/>
            <person name="Bhattarai S."/>
            <person name="Sasajima S."/>
            <person name="Aoto Y."/>
            <person name="Tuganbaev T."/>
            <person name="Yaginuma M."/>
            <person name="Ueda M."/>
            <person name="Okahashi N."/>
            <person name="Amafuji K."/>
            <person name="Kiridooshi Y."/>
            <person name="Sugita K."/>
            <person name="Strazar M."/>
            <person name="Skelly A."/>
            <person name="Suda W."/>
            <person name="Hattori M."/>
            <person name="Nakamoto N."/>
            <person name="Caballero S."/>
            <person name="Norman J."/>
            <person name="Olle B."/>
            <person name="Tanoue T."/>
            <person name="Arita M."/>
            <person name="Bucci V."/>
            <person name="Atarashi K."/>
            <person name="Xavier R."/>
            <person name="Honda K."/>
        </authorList>
    </citation>
    <scope>NUCLEOTIDE SEQUENCE [LARGE SCALE GENOMIC DNA]</scope>
    <source>
        <strain evidence="4">f13</strain>
    </source>
</reference>
<keyword evidence="1" id="KW-0812">Transmembrane</keyword>
<feature type="transmembrane region" description="Helical" evidence="1">
    <location>
        <begin position="17"/>
        <end position="36"/>
    </location>
</feature>